<evidence type="ECO:0000313" key="1">
    <source>
        <dbReference type="EMBL" id="KGX85098.1"/>
    </source>
</evidence>
<keyword evidence="2" id="KW-1185">Reference proteome</keyword>
<protein>
    <recommendedName>
        <fullName evidence="3">DUF1885 domain-containing protein</fullName>
    </recommendedName>
</protein>
<accession>A0A0A5G1T3</accession>
<comment type="caution">
    <text evidence="1">The sequence shown here is derived from an EMBL/GenBank/DDBJ whole genome shotgun (WGS) entry which is preliminary data.</text>
</comment>
<dbReference type="Proteomes" id="UP000030403">
    <property type="component" value="Unassembled WGS sequence"/>
</dbReference>
<evidence type="ECO:0000313" key="2">
    <source>
        <dbReference type="Proteomes" id="UP000030403"/>
    </source>
</evidence>
<dbReference type="OrthoDB" id="2966171at2"/>
<dbReference type="RefSeq" id="WP_051255084.1">
    <property type="nucleotide sequence ID" value="NZ_AULJ01000035.1"/>
</dbReference>
<dbReference type="Pfam" id="PF08968">
    <property type="entry name" value="DUF1885"/>
    <property type="match status" value="1"/>
</dbReference>
<reference evidence="1 2" key="1">
    <citation type="submission" date="2013-08" db="EMBL/GenBank/DDBJ databases">
        <authorList>
            <person name="Huang J."/>
            <person name="Wang G."/>
        </authorList>
    </citation>
    <scope>NUCLEOTIDE SEQUENCE [LARGE SCALE GENOMIC DNA]</scope>
    <source>
        <strain evidence="1 2">BH030004</strain>
    </source>
</reference>
<dbReference type="EMBL" id="AVPF01000044">
    <property type="protein sequence ID" value="KGX85098.1"/>
    <property type="molecule type" value="Genomic_DNA"/>
</dbReference>
<dbReference type="STRING" id="1385511.GCA_000425225_02833"/>
<evidence type="ECO:0008006" key="3">
    <source>
        <dbReference type="Google" id="ProtNLM"/>
    </source>
</evidence>
<organism evidence="1 2">
    <name type="scientific">Pontibacillus marinus BH030004 = DSM 16465</name>
    <dbReference type="NCBI Taxonomy" id="1385511"/>
    <lineage>
        <taxon>Bacteria</taxon>
        <taxon>Bacillati</taxon>
        <taxon>Bacillota</taxon>
        <taxon>Bacilli</taxon>
        <taxon>Bacillales</taxon>
        <taxon>Bacillaceae</taxon>
        <taxon>Pontibacillus</taxon>
    </lineage>
</organism>
<dbReference type="InterPro" id="IPR015062">
    <property type="entry name" value="DUF1885"/>
</dbReference>
<proteinExistence type="predicted"/>
<sequence length="140" mass="16398">MGKHAFVYLVENSKQQDISIEQVLELLTYYTDITSKTGEQLGWSYDQRAFPYDIEEKQDENGHYLILRGNDPKYRYLLMGVSQKSLKDSKEATYIQITLPDRSSQGDVGKGNEMGKFLAKQLHGELHLFNERVMYFYKRK</sequence>
<dbReference type="eggNOG" id="ENOG5031D41">
    <property type="taxonomic scope" value="Bacteria"/>
</dbReference>
<dbReference type="InterPro" id="IPR036294">
    <property type="entry name" value="Rbstp2229-like_sf"/>
</dbReference>
<dbReference type="AlphaFoldDB" id="A0A0A5G1T3"/>
<dbReference type="SUPFAM" id="SSF111171">
    <property type="entry name" value="Rbstp2229 protein"/>
    <property type="match status" value="1"/>
</dbReference>
<name>A0A0A5G1T3_9BACI</name>
<dbReference type="Gene3D" id="3.30.310.120">
    <property type="entry name" value="Rbstp2229 like protein"/>
    <property type="match status" value="1"/>
</dbReference>
<gene>
    <name evidence="1" type="ORF">N783_15285</name>
</gene>
<dbReference type="Gene3D" id="1.20.5.850">
    <property type="entry name" value="Rbstp2229 protein"/>
    <property type="match status" value="1"/>
</dbReference>